<feature type="region of interest" description="Disordered" evidence="1">
    <location>
        <begin position="111"/>
        <end position="158"/>
    </location>
</feature>
<reference evidence="2 3" key="1">
    <citation type="journal article" date="2022" name="Allergy">
        <title>Genome assembly and annotation of Periplaneta americana reveal a comprehensive cockroach allergen profile.</title>
        <authorList>
            <person name="Wang L."/>
            <person name="Xiong Q."/>
            <person name="Saelim N."/>
            <person name="Wang L."/>
            <person name="Nong W."/>
            <person name="Wan A.T."/>
            <person name="Shi M."/>
            <person name="Liu X."/>
            <person name="Cao Q."/>
            <person name="Hui J.H.L."/>
            <person name="Sookrung N."/>
            <person name="Leung T.F."/>
            <person name="Tungtrongchitr A."/>
            <person name="Tsui S.K.W."/>
        </authorList>
    </citation>
    <scope>NUCLEOTIDE SEQUENCE [LARGE SCALE GENOMIC DNA]</scope>
    <source>
        <strain evidence="2">PWHHKU_190912</strain>
    </source>
</reference>
<accession>A0ABQ8T2P3</accession>
<evidence type="ECO:0000313" key="2">
    <source>
        <dbReference type="EMBL" id="KAJ4440253.1"/>
    </source>
</evidence>
<sequence>MMYATLVTTSKACKLITIFNHLISVHRSMMAHANHFLPTTSGVRLHHFNLRARLPNPMSRPFLQLTWESHTSTGVISRRLAPKLISGILLIIDIDVPSLRYFPYTTEVAAEGKERRRGHQQRRRQTTVADMATPNDDRPLQSSFTCRKSTTWAPTPVE</sequence>
<comment type="caution">
    <text evidence="2">The sequence shown here is derived from an EMBL/GenBank/DDBJ whole genome shotgun (WGS) entry which is preliminary data.</text>
</comment>
<keyword evidence="3" id="KW-1185">Reference proteome</keyword>
<dbReference type="Proteomes" id="UP001148838">
    <property type="component" value="Unassembled WGS sequence"/>
</dbReference>
<evidence type="ECO:0000256" key="1">
    <source>
        <dbReference type="SAM" id="MobiDB-lite"/>
    </source>
</evidence>
<organism evidence="2 3">
    <name type="scientific">Periplaneta americana</name>
    <name type="common">American cockroach</name>
    <name type="synonym">Blatta americana</name>
    <dbReference type="NCBI Taxonomy" id="6978"/>
    <lineage>
        <taxon>Eukaryota</taxon>
        <taxon>Metazoa</taxon>
        <taxon>Ecdysozoa</taxon>
        <taxon>Arthropoda</taxon>
        <taxon>Hexapoda</taxon>
        <taxon>Insecta</taxon>
        <taxon>Pterygota</taxon>
        <taxon>Neoptera</taxon>
        <taxon>Polyneoptera</taxon>
        <taxon>Dictyoptera</taxon>
        <taxon>Blattodea</taxon>
        <taxon>Blattoidea</taxon>
        <taxon>Blattidae</taxon>
        <taxon>Blattinae</taxon>
        <taxon>Periplaneta</taxon>
    </lineage>
</organism>
<proteinExistence type="predicted"/>
<feature type="compositionally biased region" description="Polar residues" evidence="1">
    <location>
        <begin position="140"/>
        <end position="158"/>
    </location>
</feature>
<dbReference type="EMBL" id="JAJSOF020000017">
    <property type="protein sequence ID" value="KAJ4440253.1"/>
    <property type="molecule type" value="Genomic_DNA"/>
</dbReference>
<evidence type="ECO:0000313" key="3">
    <source>
        <dbReference type="Proteomes" id="UP001148838"/>
    </source>
</evidence>
<protein>
    <submittedName>
        <fullName evidence="2">Uncharacterized protein</fullName>
    </submittedName>
</protein>
<name>A0ABQ8T2P3_PERAM</name>
<gene>
    <name evidence="2" type="ORF">ANN_08392</name>
</gene>
<feature type="compositionally biased region" description="Basic residues" evidence="1">
    <location>
        <begin position="115"/>
        <end position="125"/>
    </location>
</feature>